<dbReference type="AlphaFoldDB" id="A0A8K1FIZ6"/>
<dbReference type="OrthoDB" id="97490at2759"/>
<name>A0A8K1FIZ6_PYTOL</name>
<feature type="compositionally biased region" description="Polar residues" evidence="1">
    <location>
        <begin position="156"/>
        <end position="166"/>
    </location>
</feature>
<evidence type="ECO:0000313" key="3">
    <source>
        <dbReference type="EMBL" id="TMW65535.1"/>
    </source>
</evidence>
<evidence type="ECO:0000256" key="1">
    <source>
        <dbReference type="SAM" id="MobiDB-lite"/>
    </source>
</evidence>
<comment type="caution">
    <text evidence="3">The sequence shown here is derived from an EMBL/GenBank/DDBJ whole genome shotgun (WGS) entry which is preliminary data.</text>
</comment>
<feature type="transmembrane region" description="Helical" evidence="2">
    <location>
        <begin position="174"/>
        <end position="196"/>
    </location>
</feature>
<accession>A0A8K1FIZ6</accession>
<gene>
    <name evidence="3" type="ORF">Poli38472_008177</name>
</gene>
<evidence type="ECO:0000313" key="4">
    <source>
        <dbReference type="Proteomes" id="UP000794436"/>
    </source>
</evidence>
<keyword evidence="2" id="KW-0472">Membrane</keyword>
<feature type="region of interest" description="Disordered" evidence="1">
    <location>
        <begin position="26"/>
        <end position="51"/>
    </location>
</feature>
<sequence length="431" mass="48438">MPHRQSEACAQEESNEVLQFLLGKTNSIKSDDTSSVASTSSSLSPSLAESDEAFRYGAIEDHFTKDRKGWMLQDMPELDPVSEDENVSSLIMESDDIPTRKANQAPPMKSSRHTKAGADQSQSQPEDEDASPRETSKQLKKTKKSSVPTAYKSPRKTNTSGIPKSSRVATPTELFVVAAVLFGLVWYCLAIMYRFFYPIHLALPDHEGLYTPWDLSNVSLQITSPRDGSEALGSISLEWEISFFPAEAIRTYGPEPFQYRLFHNDRRLLSEMDFWLLEDIGDKPVDYLNKTLRHRLAQSKLEEPGTHEFRVEVTFPVPGSIDEIRTLKDTITVIKRPPISSVPTLEVTSPLDGATFPPNGNVLVEYNVKNVHHLLLKLDRKYTIEKHHINDGNIFLRKLGAGEHTIELQAFDTDNVLALTRTLHFHVASSS</sequence>
<dbReference type="EMBL" id="SPLM01000037">
    <property type="protein sequence ID" value="TMW65535.1"/>
    <property type="molecule type" value="Genomic_DNA"/>
</dbReference>
<organism evidence="3 4">
    <name type="scientific">Pythium oligandrum</name>
    <name type="common">Mycoparasitic fungus</name>
    <dbReference type="NCBI Taxonomy" id="41045"/>
    <lineage>
        <taxon>Eukaryota</taxon>
        <taxon>Sar</taxon>
        <taxon>Stramenopiles</taxon>
        <taxon>Oomycota</taxon>
        <taxon>Peronosporomycetes</taxon>
        <taxon>Pythiales</taxon>
        <taxon>Pythiaceae</taxon>
        <taxon>Pythium</taxon>
    </lineage>
</organism>
<keyword evidence="4" id="KW-1185">Reference proteome</keyword>
<reference evidence="3" key="1">
    <citation type="submission" date="2019-03" db="EMBL/GenBank/DDBJ databases">
        <title>Long read genome sequence of the mycoparasitic Pythium oligandrum ATCC 38472 isolated from sugarbeet rhizosphere.</title>
        <authorList>
            <person name="Gaulin E."/>
        </authorList>
    </citation>
    <scope>NUCLEOTIDE SEQUENCE</scope>
    <source>
        <strain evidence="3">ATCC 38472_TT</strain>
    </source>
</reference>
<evidence type="ECO:0000256" key="2">
    <source>
        <dbReference type="SAM" id="Phobius"/>
    </source>
</evidence>
<dbReference type="Proteomes" id="UP000794436">
    <property type="component" value="Unassembled WGS sequence"/>
</dbReference>
<feature type="compositionally biased region" description="Low complexity" evidence="1">
    <location>
        <begin position="33"/>
        <end position="48"/>
    </location>
</feature>
<proteinExistence type="predicted"/>
<keyword evidence="2" id="KW-0812">Transmembrane</keyword>
<feature type="region of interest" description="Disordered" evidence="1">
    <location>
        <begin position="91"/>
        <end position="166"/>
    </location>
</feature>
<protein>
    <submittedName>
        <fullName evidence="3">Uncharacterized protein</fullName>
    </submittedName>
</protein>
<keyword evidence="2" id="KW-1133">Transmembrane helix</keyword>